<dbReference type="PANTHER" id="PTHR10783">
    <property type="entry name" value="XENOTROPIC AND POLYTROPIC RETROVIRUS RECEPTOR 1-RELATED"/>
    <property type="match status" value="1"/>
</dbReference>
<protein>
    <submittedName>
        <fullName evidence="14">Uncharacterized protein</fullName>
    </submittedName>
</protein>
<evidence type="ECO:0000256" key="6">
    <source>
        <dbReference type="ARBA" id="ARBA00022692"/>
    </source>
</evidence>
<feature type="region of interest" description="Disordered" evidence="10">
    <location>
        <begin position="198"/>
        <end position="222"/>
    </location>
</feature>
<dbReference type="Pfam" id="PF03124">
    <property type="entry name" value="EXS"/>
    <property type="match status" value="1"/>
</dbReference>
<dbReference type="InterPro" id="IPR004331">
    <property type="entry name" value="SPX_dom"/>
</dbReference>
<dbReference type="PROSITE" id="PS51382">
    <property type="entry name" value="SPX"/>
    <property type="match status" value="1"/>
</dbReference>
<evidence type="ECO:0000313" key="15">
    <source>
        <dbReference type="Proteomes" id="UP001472677"/>
    </source>
</evidence>
<keyword evidence="15" id="KW-1185">Reference proteome</keyword>
<evidence type="ECO:0000256" key="9">
    <source>
        <dbReference type="ARBA" id="ARBA00043939"/>
    </source>
</evidence>
<keyword evidence="6 11" id="KW-0812">Transmembrane</keyword>
<evidence type="ECO:0000256" key="4">
    <source>
        <dbReference type="ARBA" id="ARBA00022475"/>
    </source>
</evidence>
<dbReference type="CDD" id="cd14476">
    <property type="entry name" value="SPX_PHO1_like"/>
    <property type="match status" value="1"/>
</dbReference>
<comment type="similarity">
    <text evidence="2">Belongs to the SYG1 (TC 2.A.94) family.</text>
</comment>
<comment type="function">
    <text evidence="9">May transport inorganic phosphate (Pi).</text>
</comment>
<evidence type="ECO:0000256" key="10">
    <source>
        <dbReference type="SAM" id="MobiDB-lite"/>
    </source>
</evidence>
<evidence type="ECO:0000259" key="12">
    <source>
        <dbReference type="PROSITE" id="PS51380"/>
    </source>
</evidence>
<feature type="domain" description="SPX" evidence="13">
    <location>
        <begin position="1"/>
        <end position="319"/>
    </location>
</feature>
<evidence type="ECO:0000256" key="3">
    <source>
        <dbReference type="ARBA" id="ARBA00022448"/>
    </source>
</evidence>
<dbReference type="PANTHER" id="PTHR10783:SF104">
    <property type="entry name" value="PHOSPHATE TRANSPORTER PHO1 HOMOLOG 10"/>
    <property type="match status" value="1"/>
</dbReference>
<comment type="caution">
    <text evidence="14">The sequence shown here is derived from an EMBL/GenBank/DDBJ whole genome shotgun (WGS) entry which is preliminary data.</text>
</comment>
<dbReference type="InterPro" id="IPR004342">
    <property type="entry name" value="EXS_C"/>
</dbReference>
<comment type="subcellular location">
    <subcellularLocation>
        <location evidence="1">Cell membrane</location>
        <topology evidence="1">Multi-pass membrane protein</topology>
    </subcellularLocation>
</comment>
<accession>A0ABR2EWV0</accession>
<feature type="compositionally biased region" description="Polar residues" evidence="10">
    <location>
        <begin position="136"/>
        <end position="151"/>
    </location>
</feature>
<gene>
    <name evidence="14" type="ORF">V6N12_005909</name>
</gene>
<feature type="transmembrane region" description="Helical" evidence="11">
    <location>
        <begin position="696"/>
        <end position="716"/>
    </location>
</feature>
<evidence type="ECO:0000256" key="8">
    <source>
        <dbReference type="ARBA" id="ARBA00023136"/>
    </source>
</evidence>
<dbReference type="PROSITE" id="PS51380">
    <property type="entry name" value="EXS"/>
    <property type="match status" value="1"/>
</dbReference>
<evidence type="ECO:0000256" key="5">
    <source>
        <dbReference type="ARBA" id="ARBA00022592"/>
    </source>
</evidence>
<organism evidence="14 15">
    <name type="scientific">Hibiscus sabdariffa</name>
    <name type="common">roselle</name>
    <dbReference type="NCBI Taxonomy" id="183260"/>
    <lineage>
        <taxon>Eukaryota</taxon>
        <taxon>Viridiplantae</taxon>
        <taxon>Streptophyta</taxon>
        <taxon>Embryophyta</taxon>
        <taxon>Tracheophyta</taxon>
        <taxon>Spermatophyta</taxon>
        <taxon>Magnoliopsida</taxon>
        <taxon>eudicotyledons</taxon>
        <taxon>Gunneridae</taxon>
        <taxon>Pentapetalae</taxon>
        <taxon>rosids</taxon>
        <taxon>malvids</taxon>
        <taxon>Malvales</taxon>
        <taxon>Malvaceae</taxon>
        <taxon>Malvoideae</taxon>
        <taxon>Hibiscus</taxon>
    </lineage>
</organism>
<evidence type="ECO:0000256" key="11">
    <source>
        <dbReference type="SAM" id="Phobius"/>
    </source>
</evidence>
<feature type="domain" description="EXS" evidence="12">
    <location>
        <begin position="585"/>
        <end position="779"/>
    </location>
</feature>
<dbReference type="InterPro" id="IPR034092">
    <property type="entry name" value="PHO1_SPX"/>
</dbReference>
<evidence type="ECO:0000256" key="7">
    <source>
        <dbReference type="ARBA" id="ARBA00022989"/>
    </source>
</evidence>
<feature type="transmembrane region" description="Helical" evidence="11">
    <location>
        <begin position="393"/>
        <end position="415"/>
    </location>
</feature>
<keyword evidence="4" id="KW-1003">Cell membrane</keyword>
<feature type="region of interest" description="Disordered" evidence="10">
    <location>
        <begin position="136"/>
        <end position="157"/>
    </location>
</feature>
<feature type="compositionally biased region" description="Polar residues" evidence="10">
    <location>
        <begin position="199"/>
        <end position="213"/>
    </location>
</feature>
<name>A0ABR2EWV0_9ROSI</name>
<feature type="transmembrane region" description="Helical" evidence="11">
    <location>
        <begin position="648"/>
        <end position="667"/>
    </location>
</feature>
<evidence type="ECO:0000256" key="2">
    <source>
        <dbReference type="ARBA" id="ARBA00009665"/>
    </source>
</evidence>
<dbReference type="EMBL" id="JBBPBM010000009">
    <property type="protein sequence ID" value="KAK8567313.1"/>
    <property type="molecule type" value="Genomic_DNA"/>
</dbReference>
<evidence type="ECO:0000256" key="1">
    <source>
        <dbReference type="ARBA" id="ARBA00004651"/>
    </source>
</evidence>
<keyword evidence="8 11" id="KW-0472">Membrane</keyword>
<feature type="transmembrane region" description="Helical" evidence="11">
    <location>
        <begin position="465"/>
        <end position="486"/>
    </location>
</feature>
<feature type="transmembrane region" description="Helical" evidence="11">
    <location>
        <begin position="625"/>
        <end position="641"/>
    </location>
</feature>
<evidence type="ECO:0000259" key="13">
    <source>
        <dbReference type="PROSITE" id="PS51382"/>
    </source>
</evidence>
<keyword evidence="5" id="KW-0592">Phosphate transport</keyword>
<feature type="transmembrane region" description="Helical" evidence="11">
    <location>
        <begin position="498"/>
        <end position="522"/>
    </location>
</feature>
<sequence length="783" mass="90234">MKFSKDFKRQMVPEWIEAYVDYDGLKHILREILHYKLSKRHHTPMRSLENKLSLHRTLSGLHPHPNDRRSNGDVENQATGRGREMEVEFFRRLDEELNKVNTFYKEQIDAVMDEWASLEKQVDALVALRIKVKQSCGDSANSSRQRSTMPSRETEQGMDAISEVEMSTQSPIEVSSNSLSGSETMDVILDGINQDDESATASEIDTAEQSNGCQDVGKNSAGQQDDPLEILEKVKINNTFESPLETIKGVFKDSKDGDLCFTKDEVKKAEGKLRVVFIEFYQKLRHLKQYSIIQDHTIIPKGQQSNVSINIQVTFRSLVNLEFKLIPLMQITSRREARLYMKKIDNSYIGSCDEVNNLLEKVEATFIKHFSNSDIQEGMTSLRPVTKKEKHSVTFWCGCFSGFSIALLIAVILRIETKKLMEKEQGTSYMMLTYAADIYFWKRFRINYSFIFGLKRGTELSYREVILLGTGLAVLALSCFLGNLYLDLGSKTQNLKTLTGLFPLGLVAIVLVILFCPFNIAYRSTRFFFIKSLFRCLCAPLYRVTLPDFFLADHLTSQIQAIRSLDLYICYYGLGERSQRQSKCHGHGVYNALYFVIAVIPYWLRFLQCIRRWFEEKEAMHVYNSINYILTIVAVIIRGIFELKKGMVWMVLALLSSAVAIVTSTYWDIVVDWGLLRRHSKNPYLRDKLLVPYKSVYFAAMALDVVLRVSWMQLVFEFNLHSLHRMAITTVVSCLEIVRRGIWSFFRLENEHLNNVGMYRAFKSVPLPFSYDDEEGEESSKDD</sequence>
<proteinExistence type="inferred from homology"/>
<keyword evidence="3" id="KW-0813">Transport</keyword>
<reference evidence="14 15" key="1">
    <citation type="journal article" date="2024" name="G3 (Bethesda)">
        <title>Genome assembly of Hibiscus sabdariffa L. provides insights into metabolisms of medicinal natural products.</title>
        <authorList>
            <person name="Kim T."/>
        </authorList>
    </citation>
    <scope>NUCLEOTIDE SEQUENCE [LARGE SCALE GENOMIC DNA]</scope>
    <source>
        <strain evidence="14">TK-2024</strain>
        <tissue evidence="14">Old leaves</tissue>
    </source>
</reference>
<dbReference type="Pfam" id="PF03105">
    <property type="entry name" value="SPX"/>
    <property type="match status" value="1"/>
</dbReference>
<feature type="region of interest" description="Disordered" evidence="10">
    <location>
        <begin position="57"/>
        <end position="81"/>
    </location>
</feature>
<keyword evidence="7 11" id="KW-1133">Transmembrane helix</keyword>
<evidence type="ECO:0000313" key="14">
    <source>
        <dbReference type="EMBL" id="KAK8567313.1"/>
    </source>
</evidence>
<dbReference type="Proteomes" id="UP001472677">
    <property type="component" value="Unassembled WGS sequence"/>
</dbReference>
<feature type="transmembrane region" description="Helical" evidence="11">
    <location>
        <begin position="588"/>
        <end position="605"/>
    </location>
</feature>